<keyword evidence="2" id="KW-1185">Reference proteome</keyword>
<dbReference type="Proteomes" id="UP000187609">
    <property type="component" value="Unassembled WGS sequence"/>
</dbReference>
<comment type="caution">
    <text evidence="1">The sequence shown here is derived from an EMBL/GenBank/DDBJ whole genome shotgun (WGS) entry which is preliminary data.</text>
</comment>
<sequence length="609" mass="69285">MSAGVLRKAMDDKSLVVAANSKIDPPSLGSFTNLQIPDMHDPISSLTDGVGSFTNLQIPDMNDPISSLTDGEKCAPVEAKVFDEISQHDEPNLPCHFTALPSEMKPALEDITSEELFDEMLNSCCPTVVVTVQSDAPIKMIDEDATYPESSKVQLFTESPQRDMLVRYVTEPSFDHDPSKWQIEYEIFEDMCIAEFLMEPETIEDIYLDNLFKANEYSIPASYMPSDEMLSDVEHGESTREFNDHYILNRFPFDPGANRRDPKLSSKFMALTSSTEKEEAHTLFEDLRKRGCLFAKLYYWQPVGGVEMGVECSCNFRNSCTSYKLLGESIAHSFLYSFDGAPTYLEEQYMRTQLRYFRSGMMWYHYEIAYLIIVMQWLLMELIRYEEDAARYRCIDLVYKILVPIRRCIGVANSAVLKLHQPSNILALYTNKERWKSKVQANSLKHEKGLQFLNLMEESKFEHRNAHYVIIVDMLDRSSQFVHAGNKGAVANFLVCGGCTNVGVMKQYFKLVADALLVTLRLPISTLLLLVAADHYHLYVIMTQNSCEEIALYCLLSVDNVKQILPQFLLHSNLEDKVLFEAGGIVVNSVSDSVEVIFGNLNNYVWDPG</sequence>
<dbReference type="Gramene" id="OIT03900">
    <property type="protein sequence ID" value="OIT03900"/>
    <property type="gene ID" value="A4A49_16632"/>
</dbReference>
<dbReference type="AlphaFoldDB" id="A0A1J6IHQ4"/>
<evidence type="ECO:0000313" key="2">
    <source>
        <dbReference type="Proteomes" id="UP000187609"/>
    </source>
</evidence>
<accession>A0A1J6IHQ4</accession>
<dbReference type="EMBL" id="MJEQ01037186">
    <property type="protein sequence ID" value="OIT03900.1"/>
    <property type="molecule type" value="Genomic_DNA"/>
</dbReference>
<organism evidence="1 2">
    <name type="scientific">Nicotiana attenuata</name>
    <name type="common">Coyote tobacco</name>
    <dbReference type="NCBI Taxonomy" id="49451"/>
    <lineage>
        <taxon>Eukaryota</taxon>
        <taxon>Viridiplantae</taxon>
        <taxon>Streptophyta</taxon>
        <taxon>Embryophyta</taxon>
        <taxon>Tracheophyta</taxon>
        <taxon>Spermatophyta</taxon>
        <taxon>Magnoliopsida</taxon>
        <taxon>eudicotyledons</taxon>
        <taxon>Gunneridae</taxon>
        <taxon>Pentapetalae</taxon>
        <taxon>asterids</taxon>
        <taxon>lamiids</taxon>
        <taxon>Solanales</taxon>
        <taxon>Solanaceae</taxon>
        <taxon>Nicotianoideae</taxon>
        <taxon>Nicotianeae</taxon>
        <taxon>Nicotiana</taxon>
    </lineage>
</organism>
<evidence type="ECO:0000313" key="1">
    <source>
        <dbReference type="EMBL" id="OIT03900.1"/>
    </source>
</evidence>
<name>A0A1J6IHQ4_NICAT</name>
<reference evidence="1" key="1">
    <citation type="submission" date="2016-11" db="EMBL/GenBank/DDBJ databases">
        <title>The genome of Nicotiana attenuata.</title>
        <authorList>
            <person name="Xu S."/>
            <person name="Brockmoeller T."/>
            <person name="Gaquerel E."/>
            <person name="Navarro A."/>
            <person name="Kuhl H."/>
            <person name="Gase K."/>
            <person name="Ling Z."/>
            <person name="Zhou W."/>
            <person name="Kreitzer C."/>
            <person name="Stanke M."/>
            <person name="Tang H."/>
            <person name="Lyons E."/>
            <person name="Pandey P."/>
            <person name="Pandey S.P."/>
            <person name="Timmermann B."/>
            <person name="Baldwin I.T."/>
        </authorList>
    </citation>
    <scope>NUCLEOTIDE SEQUENCE [LARGE SCALE GENOMIC DNA]</scope>
    <source>
        <strain evidence="1">UT</strain>
    </source>
</reference>
<gene>
    <name evidence="1" type="ORF">A4A49_16632</name>
</gene>
<proteinExistence type="predicted"/>
<protein>
    <submittedName>
        <fullName evidence="1">Uncharacterized protein</fullName>
    </submittedName>
</protein>